<feature type="domain" description="SPW repeat-containing integral membrane" evidence="2">
    <location>
        <begin position="8"/>
        <end position="103"/>
    </location>
</feature>
<evidence type="ECO:0000256" key="1">
    <source>
        <dbReference type="SAM" id="Phobius"/>
    </source>
</evidence>
<feature type="transmembrane region" description="Helical" evidence="1">
    <location>
        <begin position="88"/>
        <end position="104"/>
    </location>
</feature>
<organism evidence="3 4">
    <name type="scientific">Tenggerimyces flavus</name>
    <dbReference type="NCBI Taxonomy" id="1708749"/>
    <lineage>
        <taxon>Bacteria</taxon>
        <taxon>Bacillati</taxon>
        <taxon>Actinomycetota</taxon>
        <taxon>Actinomycetes</taxon>
        <taxon>Propionibacteriales</taxon>
        <taxon>Nocardioidaceae</taxon>
        <taxon>Tenggerimyces</taxon>
    </lineage>
</organism>
<dbReference type="RefSeq" id="WP_205121772.1">
    <property type="nucleotide sequence ID" value="NZ_JAFBCM010000001.1"/>
</dbReference>
<keyword evidence="4" id="KW-1185">Reference proteome</keyword>
<dbReference type="EMBL" id="JBHRZH010000042">
    <property type="protein sequence ID" value="MFC3765713.1"/>
    <property type="molecule type" value="Genomic_DNA"/>
</dbReference>
<sequence>MWRNVVVSVVVPAIGVELMAAPSLLGFAFDRATDFGGAADSFRTVGPIIVAAGFLSAFRITRALRWFNLVPGLWLLAAPWLLPHPGDAVVNGLVAGVAVVLLTASGRRADLSRYGGGWKAIPRRSQEGAVE</sequence>
<evidence type="ECO:0000313" key="4">
    <source>
        <dbReference type="Proteomes" id="UP001595699"/>
    </source>
</evidence>
<evidence type="ECO:0000259" key="2">
    <source>
        <dbReference type="Pfam" id="PF03779"/>
    </source>
</evidence>
<protein>
    <submittedName>
        <fullName evidence="3">SPW repeat protein</fullName>
    </submittedName>
</protein>
<name>A0ABV7YNL3_9ACTN</name>
<comment type="caution">
    <text evidence="3">The sequence shown here is derived from an EMBL/GenBank/DDBJ whole genome shotgun (WGS) entry which is preliminary data.</text>
</comment>
<proteinExistence type="predicted"/>
<evidence type="ECO:0000313" key="3">
    <source>
        <dbReference type="EMBL" id="MFC3765713.1"/>
    </source>
</evidence>
<dbReference type="Pfam" id="PF03779">
    <property type="entry name" value="SPW"/>
    <property type="match status" value="1"/>
</dbReference>
<feature type="transmembrane region" description="Helical" evidence="1">
    <location>
        <begin position="44"/>
        <end position="61"/>
    </location>
</feature>
<feature type="transmembrane region" description="Helical" evidence="1">
    <location>
        <begin position="66"/>
        <end position="82"/>
    </location>
</feature>
<keyword evidence="1" id="KW-0472">Membrane</keyword>
<keyword evidence="1" id="KW-0812">Transmembrane</keyword>
<accession>A0ABV7YNL3</accession>
<keyword evidence="1" id="KW-1133">Transmembrane helix</keyword>
<dbReference type="InterPro" id="IPR005530">
    <property type="entry name" value="SPW"/>
</dbReference>
<dbReference type="Proteomes" id="UP001595699">
    <property type="component" value="Unassembled WGS sequence"/>
</dbReference>
<gene>
    <name evidence="3" type="ORF">ACFOUW_33100</name>
</gene>
<reference evidence="4" key="1">
    <citation type="journal article" date="2019" name="Int. J. Syst. Evol. Microbiol.">
        <title>The Global Catalogue of Microorganisms (GCM) 10K type strain sequencing project: providing services to taxonomists for standard genome sequencing and annotation.</title>
        <authorList>
            <consortium name="The Broad Institute Genomics Platform"/>
            <consortium name="The Broad Institute Genome Sequencing Center for Infectious Disease"/>
            <person name="Wu L."/>
            <person name="Ma J."/>
        </authorList>
    </citation>
    <scope>NUCLEOTIDE SEQUENCE [LARGE SCALE GENOMIC DNA]</scope>
    <source>
        <strain evidence="4">CGMCC 4.7241</strain>
    </source>
</reference>